<keyword evidence="4 6" id="KW-1133">Transmembrane helix</keyword>
<dbReference type="GO" id="GO:0016020">
    <property type="term" value="C:membrane"/>
    <property type="evidence" value="ECO:0007669"/>
    <property type="project" value="UniProtKB-SubCell"/>
</dbReference>
<feature type="transmembrane region" description="Helical" evidence="6">
    <location>
        <begin position="45"/>
        <end position="64"/>
    </location>
</feature>
<dbReference type="InterPro" id="IPR050638">
    <property type="entry name" value="AA-Vitamin_Transporters"/>
</dbReference>
<protein>
    <submittedName>
        <fullName evidence="8">Integral membrane protein</fullName>
    </submittedName>
</protein>
<keyword evidence="5 6" id="KW-0472">Membrane</keyword>
<sequence length="297" mass="30074">MSVSVEAPARARSSLTLLVAGVLWGTGGLSGSLLATRGGLSAISVATYRLLLGGGALVVFLWLSRGLRGMVWTKPVVRRIALAGGLLGSFQAAYFAAVTLTSVGTATMVTIGSVPVFVTAATAIRARHLPGPLTLVSVALGLAGLALLSATPGHGGWRLLGGVAFALTAGAGFSVLTLALRRPVEGLDYQRTTAFGLLTGGLLLLPAGLVLGMALPLRLDVLAVALYFGVVPTGLGYVLYFRVLGTARPVVAALATLLEPLTAAILSAVVLHEDLGVQGWCGAALLGAGLLVGYLRS</sequence>
<dbReference type="PANTHER" id="PTHR32322:SF2">
    <property type="entry name" value="EAMA DOMAIN-CONTAINING PROTEIN"/>
    <property type="match status" value="1"/>
</dbReference>
<evidence type="ECO:0000256" key="1">
    <source>
        <dbReference type="ARBA" id="ARBA00004141"/>
    </source>
</evidence>
<dbReference type="STRING" id="1068978.AMETH_5037"/>
<evidence type="ECO:0000256" key="5">
    <source>
        <dbReference type="ARBA" id="ARBA00023136"/>
    </source>
</evidence>
<dbReference type="PATRIC" id="fig|1068978.7.peg.5414"/>
<dbReference type="InterPro" id="IPR000620">
    <property type="entry name" value="EamA_dom"/>
</dbReference>
<evidence type="ECO:0000313" key="9">
    <source>
        <dbReference type="Proteomes" id="UP000062973"/>
    </source>
</evidence>
<dbReference type="KEGG" id="amq:AMETH_5037"/>
<feature type="transmembrane region" description="Helical" evidence="6">
    <location>
        <begin position="277"/>
        <end position="295"/>
    </location>
</feature>
<dbReference type="InterPro" id="IPR037185">
    <property type="entry name" value="EmrE-like"/>
</dbReference>
<dbReference type="OrthoDB" id="5143138at2"/>
<evidence type="ECO:0000313" key="8">
    <source>
        <dbReference type="EMBL" id="AIJ25129.1"/>
    </source>
</evidence>
<evidence type="ECO:0000256" key="4">
    <source>
        <dbReference type="ARBA" id="ARBA00022989"/>
    </source>
</evidence>
<dbReference type="Pfam" id="PF00892">
    <property type="entry name" value="EamA"/>
    <property type="match status" value="2"/>
</dbReference>
<dbReference type="AlphaFoldDB" id="A0A076MWF7"/>
<evidence type="ECO:0000256" key="6">
    <source>
        <dbReference type="SAM" id="Phobius"/>
    </source>
</evidence>
<feature type="transmembrane region" description="Helical" evidence="6">
    <location>
        <begin position="192"/>
        <end position="215"/>
    </location>
</feature>
<dbReference type="RefSeq" id="WP_017983970.1">
    <property type="nucleotide sequence ID" value="NZ_AQUL01000001.1"/>
</dbReference>
<evidence type="ECO:0000256" key="3">
    <source>
        <dbReference type="ARBA" id="ARBA00022692"/>
    </source>
</evidence>
<dbReference type="SUPFAM" id="SSF103481">
    <property type="entry name" value="Multidrug resistance efflux transporter EmrE"/>
    <property type="match status" value="2"/>
</dbReference>
<dbReference type="PANTHER" id="PTHR32322">
    <property type="entry name" value="INNER MEMBRANE TRANSPORTER"/>
    <property type="match status" value="1"/>
</dbReference>
<dbReference type="Proteomes" id="UP000062973">
    <property type="component" value="Chromosome"/>
</dbReference>
<comment type="similarity">
    <text evidence="2">Belongs to the EamA transporter family.</text>
</comment>
<feature type="transmembrane region" description="Helical" evidence="6">
    <location>
        <begin position="131"/>
        <end position="151"/>
    </location>
</feature>
<feature type="transmembrane region" description="Helical" evidence="6">
    <location>
        <begin position="250"/>
        <end position="271"/>
    </location>
</feature>
<feature type="transmembrane region" description="Helical" evidence="6">
    <location>
        <begin position="103"/>
        <end position="124"/>
    </location>
</feature>
<evidence type="ECO:0000259" key="7">
    <source>
        <dbReference type="Pfam" id="PF00892"/>
    </source>
</evidence>
<accession>A0A076MWF7</accession>
<feature type="transmembrane region" description="Helical" evidence="6">
    <location>
        <begin position="221"/>
        <end position="243"/>
    </location>
</feature>
<feature type="domain" description="EamA" evidence="7">
    <location>
        <begin position="15"/>
        <end position="149"/>
    </location>
</feature>
<keyword evidence="3 6" id="KW-0812">Transmembrane</keyword>
<name>A0A076MWF7_AMYME</name>
<evidence type="ECO:0000256" key="2">
    <source>
        <dbReference type="ARBA" id="ARBA00007362"/>
    </source>
</evidence>
<feature type="domain" description="EamA" evidence="7">
    <location>
        <begin position="162"/>
        <end position="292"/>
    </location>
</feature>
<proteinExistence type="inferred from homology"/>
<dbReference type="HOGENOM" id="CLU_033863_9_2_11"/>
<feature type="transmembrane region" description="Helical" evidence="6">
    <location>
        <begin position="157"/>
        <end position="180"/>
    </location>
</feature>
<reference evidence="8 9" key="1">
    <citation type="submission" date="2014-07" db="EMBL/GenBank/DDBJ databases">
        <title>Whole Genome Sequence of the Amycolatopsis methanolica 239.</title>
        <authorList>
            <person name="Tang B."/>
        </authorList>
    </citation>
    <scope>NUCLEOTIDE SEQUENCE [LARGE SCALE GENOMIC DNA]</scope>
    <source>
        <strain evidence="8 9">239</strain>
    </source>
</reference>
<organism evidence="8 9">
    <name type="scientific">Amycolatopsis methanolica 239</name>
    <dbReference type="NCBI Taxonomy" id="1068978"/>
    <lineage>
        <taxon>Bacteria</taxon>
        <taxon>Bacillati</taxon>
        <taxon>Actinomycetota</taxon>
        <taxon>Actinomycetes</taxon>
        <taxon>Pseudonocardiales</taxon>
        <taxon>Pseudonocardiaceae</taxon>
        <taxon>Amycolatopsis</taxon>
        <taxon>Amycolatopsis methanolica group</taxon>
    </lineage>
</organism>
<dbReference type="eggNOG" id="COG0697">
    <property type="taxonomic scope" value="Bacteria"/>
</dbReference>
<dbReference type="EMBL" id="CP009110">
    <property type="protein sequence ID" value="AIJ25129.1"/>
    <property type="molecule type" value="Genomic_DNA"/>
</dbReference>
<feature type="transmembrane region" description="Helical" evidence="6">
    <location>
        <begin position="76"/>
        <end position="97"/>
    </location>
</feature>
<keyword evidence="9" id="KW-1185">Reference proteome</keyword>
<gene>
    <name evidence="8" type="ORF">AMETH_5037</name>
</gene>
<comment type="subcellular location">
    <subcellularLocation>
        <location evidence="1">Membrane</location>
        <topology evidence="1">Multi-pass membrane protein</topology>
    </subcellularLocation>
</comment>